<dbReference type="InterPro" id="IPR050266">
    <property type="entry name" value="AB_hydrolase_sf"/>
</dbReference>
<dbReference type="GO" id="GO:0016787">
    <property type="term" value="F:hydrolase activity"/>
    <property type="evidence" value="ECO:0007669"/>
    <property type="project" value="UniProtKB-KW"/>
</dbReference>
<keyword evidence="2" id="KW-0378">Hydrolase</keyword>
<dbReference type="InterPro" id="IPR000073">
    <property type="entry name" value="AB_hydrolase_1"/>
</dbReference>
<dbReference type="InterPro" id="IPR029058">
    <property type="entry name" value="AB_hydrolase_fold"/>
</dbReference>
<evidence type="ECO:0000313" key="2">
    <source>
        <dbReference type="EMBL" id="MEK9499676.1"/>
    </source>
</evidence>
<protein>
    <submittedName>
        <fullName evidence="2">Alpha/beta fold hydrolase</fullName>
    </submittedName>
</protein>
<feature type="domain" description="AB hydrolase-1" evidence="1">
    <location>
        <begin position="36"/>
        <end position="273"/>
    </location>
</feature>
<organism evidence="2 3">
    <name type="scientific">Gaopeijia maritima</name>
    <dbReference type="NCBI Taxonomy" id="3119007"/>
    <lineage>
        <taxon>Bacteria</taxon>
        <taxon>Pseudomonadati</taxon>
        <taxon>Gemmatimonadota</taxon>
        <taxon>Longimicrobiia</taxon>
        <taxon>Gaopeijiales</taxon>
        <taxon>Gaopeijiaceae</taxon>
        <taxon>Gaopeijia</taxon>
    </lineage>
</organism>
<evidence type="ECO:0000313" key="3">
    <source>
        <dbReference type="Proteomes" id="UP001484239"/>
    </source>
</evidence>
<evidence type="ECO:0000259" key="1">
    <source>
        <dbReference type="Pfam" id="PF00561"/>
    </source>
</evidence>
<dbReference type="Gene3D" id="3.40.50.1820">
    <property type="entry name" value="alpha/beta hydrolase"/>
    <property type="match status" value="1"/>
</dbReference>
<gene>
    <name evidence="2" type="ORF">WI372_01600</name>
</gene>
<name>A0ABU9E4M6_9BACT</name>
<dbReference type="RefSeq" id="WP_405286247.1">
    <property type="nucleotide sequence ID" value="NZ_JBBHLI010000001.1"/>
</dbReference>
<dbReference type="SUPFAM" id="SSF53474">
    <property type="entry name" value="alpha/beta-Hydrolases"/>
    <property type="match status" value="1"/>
</dbReference>
<dbReference type="PANTHER" id="PTHR43798:SF24">
    <property type="entry name" value="CIS-3-ALKYL-4-ALKYLOXETAN-2-ONE DECARBOXYLASE"/>
    <property type="match status" value="1"/>
</dbReference>
<accession>A0ABU9E4M6</accession>
<dbReference type="EMBL" id="JBBHLI010000001">
    <property type="protein sequence ID" value="MEK9499676.1"/>
    <property type="molecule type" value="Genomic_DNA"/>
</dbReference>
<reference evidence="2 3" key="1">
    <citation type="submission" date="2024-02" db="EMBL/GenBank/DDBJ databases">
        <title>A novel Gemmatimonadota bacterium.</title>
        <authorList>
            <person name="Du Z.-J."/>
            <person name="Ye Y.-Q."/>
        </authorList>
    </citation>
    <scope>NUCLEOTIDE SEQUENCE [LARGE SCALE GENOMIC DNA]</scope>
    <source>
        <strain evidence="2 3">DH-20</strain>
    </source>
</reference>
<dbReference type="PANTHER" id="PTHR43798">
    <property type="entry name" value="MONOACYLGLYCEROL LIPASE"/>
    <property type="match status" value="1"/>
</dbReference>
<proteinExistence type="predicted"/>
<dbReference type="PRINTS" id="PR00111">
    <property type="entry name" value="ABHYDROLASE"/>
</dbReference>
<keyword evidence="3" id="KW-1185">Reference proteome</keyword>
<sequence>MARPGFTPDPALYPFESRWFDHPIGPVHYLDEGEGPPLLLLHGNPTWSFLYRGIVIRLRKHFRCVAPDLPGFGLSARPSAYGYTPGDHARVVGDLVRHLDLRGLTIMGQDWGGPIGLRVAADERPRMRALVMGNTWFWPSEGRAMNAFGYVMGSAPVQSLLRSRAVFVDRLLPLGVLHPLAPEVLDHYRQPQVEALGREGAAEFARQVMAARPWLSDLEDDVERVLSDLPLLLTWGTRDPLFPVSLIDRFRVVFDRVSVERLEARHFIQEDAPAEISRAIAAFLDPATANPGPANV</sequence>
<dbReference type="Pfam" id="PF00561">
    <property type="entry name" value="Abhydrolase_1"/>
    <property type="match status" value="1"/>
</dbReference>
<comment type="caution">
    <text evidence="2">The sequence shown here is derived from an EMBL/GenBank/DDBJ whole genome shotgun (WGS) entry which is preliminary data.</text>
</comment>
<dbReference type="Proteomes" id="UP001484239">
    <property type="component" value="Unassembled WGS sequence"/>
</dbReference>